<organism evidence="1 2">
    <name type="scientific">Hermanssonia centrifuga</name>
    <dbReference type="NCBI Taxonomy" id="98765"/>
    <lineage>
        <taxon>Eukaryota</taxon>
        <taxon>Fungi</taxon>
        <taxon>Dikarya</taxon>
        <taxon>Basidiomycota</taxon>
        <taxon>Agaricomycotina</taxon>
        <taxon>Agaricomycetes</taxon>
        <taxon>Polyporales</taxon>
        <taxon>Meruliaceae</taxon>
        <taxon>Hermanssonia</taxon>
    </lineage>
</organism>
<comment type="caution">
    <text evidence="1">The sequence shown here is derived from an EMBL/GenBank/DDBJ whole genome shotgun (WGS) entry which is preliminary data.</text>
</comment>
<evidence type="ECO:0000313" key="1">
    <source>
        <dbReference type="EMBL" id="THG98696.1"/>
    </source>
</evidence>
<reference evidence="1 2" key="1">
    <citation type="submission" date="2019-02" db="EMBL/GenBank/DDBJ databases">
        <title>Genome sequencing of the rare red list fungi Phlebia centrifuga.</title>
        <authorList>
            <person name="Buettner E."/>
            <person name="Kellner H."/>
        </authorList>
    </citation>
    <scope>NUCLEOTIDE SEQUENCE [LARGE SCALE GENOMIC DNA]</scope>
    <source>
        <strain evidence="1 2">DSM 108282</strain>
    </source>
</reference>
<dbReference type="AlphaFoldDB" id="A0A4S4KKW3"/>
<name>A0A4S4KKW3_9APHY</name>
<keyword evidence="2" id="KW-1185">Reference proteome</keyword>
<accession>A0A4S4KKW3</accession>
<sequence>MSVAAAETRGPLANLSSPTVKDDLGKIGGAAETAQEALSLIVKTINVGAFMEKVEMFLPIVDGISEVHPYAKIILSLMKGPITVSDFLRVIEIYGD</sequence>
<gene>
    <name evidence="1" type="ORF">EW026_g3545</name>
</gene>
<protein>
    <submittedName>
        <fullName evidence="1">Uncharacterized protein</fullName>
    </submittedName>
</protein>
<proteinExistence type="predicted"/>
<evidence type="ECO:0000313" key="2">
    <source>
        <dbReference type="Proteomes" id="UP000309038"/>
    </source>
</evidence>
<dbReference type="EMBL" id="SGPJ01000108">
    <property type="protein sequence ID" value="THG98696.1"/>
    <property type="molecule type" value="Genomic_DNA"/>
</dbReference>
<dbReference type="Proteomes" id="UP000309038">
    <property type="component" value="Unassembled WGS sequence"/>
</dbReference>